<organism evidence="2 3">
    <name type="scientific">Effusibacillus lacus</name>
    <dbReference type="NCBI Taxonomy" id="1348429"/>
    <lineage>
        <taxon>Bacteria</taxon>
        <taxon>Bacillati</taxon>
        <taxon>Bacillota</taxon>
        <taxon>Bacilli</taxon>
        <taxon>Bacillales</taxon>
        <taxon>Alicyclobacillaceae</taxon>
        <taxon>Effusibacillus</taxon>
    </lineage>
</organism>
<dbReference type="Proteomes" id="UP000217785">
    <property type="component" value="Unassembled WGS sequence"/>
</dbReference>
<accession>A0A292YJV5</accession>
<keyword evidence="3" id="KW-1185">Reference proteome</keyword>
<dbReference type="AlphaFoldDB" id="A0A292YJV5"/>
<proteinExistence type="predicted"/>
<gene>
    <name evidence="2" type="ORF">EFBL_0389</name>
</gene>
<dbReference type="EMBL" id="BDUF01000008">
    <property type="protein sequence ID" value="GAX88775.1"/>
    <property type="molecule type" value="Genomic_DNA"/>
</dbReference>
<evidence type="ECO:0000313" key="3">
    <source>
        <dbReference type="Proteomes" id="UP000217785"/>
    </source>
</evidence>
<name>A0A292YJV5_9BACL</name>
<evidence type="ECO:0000256" key="1">
    <source>
        <dbReference type="SAM" id="MobiDB-lite"/>
    </source>
</evidence>
<reference evidence="3" key="1">
    <citation type="submission" date="2017-07" db="EMBL/GenBank/DDBJ databases">
        <title>Draft genome sequence of Effusibacillus lacus strain skLN1.</title>
        <authorList>
            <person name="Watanabe M."/>
            <person name="Kojima H."/>
            <person name="Fukui M."/>
        </authorList>
    </citation>
    <scope>NUCLEOTIDE SEQUENCE [LARGE SCALE GENOMIC DNA]</scope>
    <source>
        <strain evidence="3">skLN1</strain>
    </source>
</reference>
<comment type="caution">
    <text evidence="2">The sequence shown here is derived from an EMBL/GenBank/DDBJ whole genome shotgun (WGS) entry which is preliminary data.</text>
</comment>
<feature type="region of interest" description="Disordered" evidence="1">
    <location>
        <begin position="1"/>
        <end position="30"/>
    </location>
</feature>
<protein>
    <submittedName>
        <fullName evidence="2">Uncharacterized protein</fullName>
    </submittedName>
</protein>
<sequence length="174" mass="19688">MSDPKSQLEVAPTTETKSDPQLPPNTTEYGYKREWKTDGDINYAMTVFNRNPGDDTSETAKKLRSVVQNAGFEIDNLWEWEQDINNQHQAHVLVGIIGESITTQQAVQLHAKVEKALVPNGVTNLGLVIAWWNKGDKNTYTIQLHDYYGNNQLEVKNFYTGEGINLQKLVPKVK</sequence>
<evidence type="ECO:0000313" key="2">
    <source>
        <dbReference type="EMBL" id="GAX88775.1"/>
    </source>
</evidence>